<accession>A0A4Y9XJB9</accession>
<dbReference type="EMBL" id="SEOQ01002002">
    <property type="protein sequence ID" value="TFY50114.1"/>
    <property type="molecule type" value="Genomic_DNA"/>
</dbReference>
<proteinExistence type="predicted"/>
<name>A0A4Y9XJB9_9AGAM</name>
<reference evidence="2 3" key="1">
    <citation type="submission" date="2019-02" db="EMBL/GenBank/DDBJ databases">
        <title>Genome sequencing of the rare red list fungi Dentipellis fragilis.</title>
        <authorList>
            <person name="Buettner E."/>
            <person name="Kellner H."/>
        </authorList>
    </citation>
    <scope>NUCLEOTIDE SEQUENCE [LARGE SCALE GENOMIC DNA]</scope>
    <source>
        <strain evidence="2 3">DSM 105465</strain>
    </source>
</reference>
<dbReference type="STRING" id="205917.A0A4Y9XJB9"/>
<evidence type="ECO:0000256" key="1">
    <source>
        <dbReference type="SAM" id="MobiDB-lite"/>
    </source>
</evidence>
<feature type="region of interest" description="Disordered" evidence="1">
    <location>
        <begin position="1"/>
        <end position="21"/>
    </location>
</feature>
<evidence type="ECO:0000313" key="3">
    <source>
        <dbReference type="Proteomes" id="UP000298327"/>
    </source>
</evidence>
<feature type="compositionally biased region" description="Low complexity" evidence="1">
    <location>
        <begin position="1"/>
        <end position="11"/>
    </location>
</feature>
<dbReference type="Proteomes" id="UP000298327">
    <property type="component" value="Unassembled WGS sequence"/>
</dbReference>
<evidence type="ECO:0000313" key="2">
    <source>
        <dbReference type="EMBL" id="TFY50114.1"/>
    </source>
</evidence>
<organism evidence="2 3">
    <name type="scientific">Dentipellis fragilis</name>
    <dbReference type="NCBI Taxonomy" id="205917"/>
    <lineage>
        <taxon>Eukaryota</taxon>
        <taxon>Fungi</taxon>
        <taxon>Dikarya</taxon>
        <taxon>Basidiomycota</taxon>
        <taxon>Agaricomycotina</taxon>
        <taxon>Agaricomycetes</taxon>
        <taxon>Russulales</taxon>
        <taxon>Hericiaceae</taxon>
        <taxon>Dentipellis</taxon>
    </lineage>
</organism>
<sequence>MGTTPTPALILSPPPSPSRRNARMHTALRVALDSEVFEAGAGAGTEGLGCRLEDARDRVVDMLVEADRVGRGRRA</sequence>
<dbReference type="AlphaFoldDB" id="A0A4Y9XJB9"/>
<gene>
    <name evidence="2" type="ORF">EVG20_g11712</name>
</gene>
<comment type="caution">
    <text evidence="2">The sequence shown here is derived from an EMBL/GenBank/DDBJ whole genome shotgun (WGS) entry which is preliminary data.</text>
</comment>
<dbReference type="OrthoDB" id="2133190at2759"/>
<protein>
    <submittedName>
        <fullName evidence="2">Uncharacterized protein</fullName>
    </submittedName>
</protein>
<keyword evidence="3" id="KW-1185">Reference proteome</keyword>